<reference evidence="3 4" key="1">
    <citation type="submission" date="2021-01" db="EMBL/GenBank/DDBJ databases">
        <title>Genome Sequencing of Type Strains.</title>
        <authorList>
            <person name="Lemaire J.F."/>
            <person name="Inderbitzin P."/>
            <person name="Collins S.B."/>
            <person name="Wespe N."/>
            <person name="Knight-Connoni V."/>
        </authorList>
    </citation>
    <scope>NUCLEOTIDE SEQUENCE [LARGE SCALE GENOMIC DNA]</scope>
    <source>
        <strain evidence="3 4">DSM 23009</strain>
    </source>
</reference>
<feature type="region of interest" description="Disordered" evidence="1">
    <location>
        <begin position="218"/>
        <end position="238"/>
    </location>
</feature>
<name>A0ABS2ZRU9_9BACL</name>
<organism evidence="3 4">
    <name type="scientific">Fictibacillus nanhaiensis</name>
    <dbReference type="NCBI Taxonomy" id="742169"/>
    <lineage>
        <taxon>Bacteria</taxon>
        <taxon>Bacillati</taxon>
        <taxon>Bacillota</taxon>
        <taxon>Bacilli</taxon>
        <taxon>Bacillales</taxon>
        <taxon>Fictibacillaceae</taxon>
        <taxon>Fictibacillus</taxon>
    </lineage>
</organism>
<dbReference type="EMBL" id="JAFHKR010000038">
    <property type="protein sequence ID" value="MBN3554030.1"/>
    <property type="molecule type" value="Genomic_DNA"/>
</dbReference>
<evidence type="ECO:0000256" key="1">
    <source>
        <dbReference type="SAM" id="MobiDB-lite"/>
    </source>
</evidence>
<feature type="compositionally biased region" description="Basic and acidic residues" evidence="1">
    <location>
        <begin position="218"/>
        <end position="237"/>
    </location>
</feature>
<evidence type="ECO:0008006" key="5">
    <source>
        <dbReference type="Google" id="ProtNLM"/>
    </source>
</evidence>
<gene>
    <name evidence="3" type="ORF">JYA63_07135</name>
</gene>
<evidence type="ECO:0000313" key="4">
    <source>
        <dbReference type="Proteomes" id="UP001296923"/>
    </source>
</evidence>
<feature type="transmembrane region" description="Helical" evidence="2">
    <location>
        <begin position="51"/>
        <end position="72"/>
    </location>
</feature>
<keyword evidence="4" id="KW-1185">Reference proteome</keyword>
<comment type="caution">
    <text evidence="3">The sequence shown here is derived from an EMBL/GenBank/DDBJ whole genome shotgun (WGS) entry which is preliminary data.</text>
</comment>
<dbReference type="Proteomes" id="UP001296923">
    <property type="component" value="Unassembled WGS sequence"/>
</dbReference>
<dbReference type="RefSeq" id="WP_205725090.1">
    <property type="nucleotide sequence ID" value="NZ_JAFHKR010000038.1"/>
</dbReference>
<evidence type="ECO:0000313" key="3">
    <source>
        <dbReference type="EMBL" id="MBN3554030.1"/>
    </source>
</evidence>
<keyword evidence="2" id="KW-1133">Transmembrane helix</keyword>
<evidence type="ECO:0000256" key="2">
    <source>
        <dbReference type="SAM" id="Phobius"/>
    </source>
</evidence>
<keyword evidence="2" id="KW-0472">Membrane</keyword>
<proteinExistence type="predicted"/>
<accession>A0ABS2ZRU9</accession>
<sequence>MMEERLKKLSTSMDPEISKVQVFTDKDKQQILTRIRKLSVPQVRSKRPRTLLPRLLTAALFSGIIFSTYVYFDKEPVPQTQPNVQIKQEEPPVIIQNVSGLGSSVEYSSNSEQKKLKISLLITNKSDSPIKNKLKYRVTFLNSSLVKATGSESFIIEPPMQSAIESGDTISISKEIILSQGVAKEELENAIKIETISDSKAFHSFVIDSIEYEETKQIEKDKAEVPQQQKEEKKEEPVPVVVSEGEAKQILNRNLADIKQTLINSEKKNNWNSENPATYEVAGPDFKPYVTERFSNQVLKTLLPKYFCGCDIGFLPRIHQEVRFKVNGITEDTIEFSGIEPASDMNNVGSQWRFKLVKENNEWKMDQWDELTLQQANLELTKEEAGKLLSTETNTVGFHKEIQINGTNVYVFTVKDENGENIFGVDTRNTSLVYDIE</sequence>
<protein>
    <recommendedName>
        <fullName evidence="5">DUF4179 domain-containing protein</fullName>
    </recommendedName>
</protein>
<keyword evidence="2" id="KW-0812">Transmembrane</keyword>